<dbReference type="SUPFAM" id="SSF160113">
    <property type="entry name" value="YegP-like"/>
    <property type="match status" value="2"/>
</dbReference>
<evidence type="ECO:0000313" key="4">
    <source>
        <dbReference type="Proteomes" id="UP000256561"/>
    </source>
</evidence>
<dbReference type="AlphaFoldDB" id="A0A3D8M8R0"/>
<dbReference type="Proteomes" id="UP000256561">
    <property type="component" value="Unassembled WGS sequence"/>
</dbReference>
<sequence>MAGKFELYVDKAGEFRFRLKAANGQNILASQGYNAKSSCVNGIESVKTNAPNDDMFERKVTEAGKFLFNLKSPNHQVIGTSQSYESEASMEKGIESVKNNAPDAEVVEITE</sequence>
<dbReference type="EMBL" id="QRHA01000005">
    <property type="protein sequence ID" value="RDV26043.1"/>
    <property type="molecule type" value="Genomic_DNA"/>
</dbReference>
<protein>
    <submittedName>
        <fullName evidence="3">DUF1508 domain-containing protein</fullName>
    </submittedName>
</protein>
<dbReference type="InterPro" id="IPR036913">
    <property type="entry name" value="YegP-like_sf"/>
</dbReference>
<dbReference type="RefSeq" id="WP_115592913.1">
    <property type="nucleotide sequence ID" value="NZ_QRHA01000005.1"/>
</dbReference>
<comment type="similarity">
    <text evidence="1">Belongs to the UPF0339 family. Duplicated subfamily.</text>
</comment>
<gene>
    <name evidence="3" type="ORF">DXV75_08145</name>
</gene>
<dbReference type="InterPro" id="IPR051141">
    <property type="entry name" value="UPF0339_domain"/>
</dbReference>
<proteinExistence type="inferred from homology"/>
<feature type="domain" description="DUF1508" evidence="2">
    <location>
        <begin position="63"/>
        <end position="108"/>
    </location>
</feature>
<comment type="caution">
    <text evidence="3">The sequence shown here is derived from an EMBL/GenBank/DDBJ whole genome shotgun (WGS) entry which is preliminary data.</text>
</comment>
<dbReference type="OrthoDB" id="9802792at2"/>
<evidence type="ECO:0000259" key="2">
    <source>
        <dbReference type="Pfam" id="PF07411"/>
    </source>
</evidence>
<name>A0A3D8M8R0_9ALTE</name>
<evidence type="ECO:0000256" key="1">
    <source>
        <dbReference type="ARBA" id="ARBA00007576"/>
    </source>
</evidence>
<dbReference type="PANTHER" id="PTHR40606">
    <property type="match status" value="1"/>
</dbReference>
<reference evidence="4" key="1">
    <citation type="submission" date="2018-08" db="EMBL/GenBank/DDBJ databases">
        <authorList>
            <person name="Zhang J."/>
            <person name="Du Z.-J."/>
        </authorList>
    </citation>
    <scope>NUCLEOTIDE SEQUENCE [LARGE SCALE GENOMIC DNA]</scope>
    <source>
        <strain evidence="4">KCTC 52655</strain>
    </source>
</reference>
<evidence type="ECO:0000313" key="3">
    <source>
        <dbReference type="EMBL" id="RDV26043.1"/>
    </source>
</evidence>
<accession>A0A3D8M8R0</accession>
<organism evidence="3 4">
    <name type="scientific">Alteromonas aestuariivivens</name>
    <dbReference type="NCBI Taxonomy" id="1938339"/>
    <lineage>
        <taxon>Bacteria</taxon>
        <taxon>Pseudomonadati</taxon>
        <taxon>Pseudomonadota</taxon>
        <taxon>Gammaproteobacteria</taxon>
        <taxon>Alteromonadales</taxon>
        <taxon>Alteromonadaceae</taxon>
        <taxon>Alteromonas/Salinimonas group</taxon>
        <taxon>Alteromonas</taxon>
    </lineage>
</organism>
<dbReference type="PANTHER" id="PTHR40606:SF1">
    <property type="entry name" value="UPF0339 PROTEIN YEGP"/>
    <property type="match status" value="1"/>
</dbReference>
<dbReference type="Gene3D" id="2.30.29.80">
    <property type="match status" value="1"/>
</dbReference>
<keyword evidence="4" id="KW-1185">Reference proteome</keyword>
<dbReference type="InterPro" id="IPR010879">
    <property type="entry name" value="DUF1508"/>
</dbReference>
<feature type="domain" description="DUF1508" evidence="2">
    <location>
        <begin position="10"/>
        <end position="57"/>
    </location>
</feature>
<dbReference type="Pfam" id="PF07411">
    <property type="entry name" value="DUF1508"/>
    <property type="match status" value="2"/>
</dbReference>